<feature type="domain" description="O-methyltransferase C-terminal" evidence="5">
    <location>
        <begin position="109"/>
        <end position="319"/>
    </location>
</feature>
<keyword evidence="3" id="KW-0949">S-adenosyl-L-methionine</keyword>
<dbReference type="Gene3D" id="1.10.10.10">
    <property type="entry name" value="Winged helix-like DNA-binding domain superfamily/Winged helix DNA-binding domain"/>
    <property type="match status" value="1"/>
</dbReference>
<organism evidence="7 8">
    <name type="scientific">Actinoalloteichus fjordicus</name>
    <dbReference type="NCBI Taxonomy" id="1612552"/>
    <lineage>
        <taxon>Bacteria</taxon>
        <taxon>Bacillati</taxon>
        <taxon>Actinomycetota</taxon>
        <taxon>Actinomycetes</taxon>
        <taxon>Pseudonocardiales</taxon>
        <taxon>Pseudonocardiaceae</taxon>
        <taxon>Actinoalloteichus</taxon>
    </lineage>
</organism>
<evidence type="ECO:0000313" key="7">
    <source>
        <dbReference type="EMBL" id="APU13364.1"/>
    </source>
</evidence>
<proteinExistence type="predicted"/>
<evidence type="ECO:0000313" key="8">
    <source>
        <dbReference type="Proteomes" id="UP000185511"/>
    </source>
</evidence>
<keyword evidence="2" id="KW-0808">Transferase</keyword>
<dbReference type="KEGG" id="acad:UA74_06455"/>
<keyword evidence="1" id="KW-0489">Methyltransferase</keyword>
<dbReference type="AlphaFoldDB" id="A0AAC9LBM2"/>
<dbReference type="SUPFAM" id="SSF53335">
    <property type="entry name" value="S-adenosyl-L-methionine-dependent methyltransferases"/>
    <property type="match status" value="1"/>
</dbReference>
<dbReference type="GO" id="GO:0046983">
    <property type="term" value="F:protein dimerization activity"/>
    <property type="evidence" value="ECO:0007669"/>
    <property type="project" value="InterPro"/>
</dbReference>
<evidence type="ECO:0000259" key="5">
    <source>
        <dbReference type="Pfam" id="PF00891"/>
    </source>
</evidence>
<dbReference type="PANTHER" id="PTHR43712:SF2">
    <property type="entry name" value="O-METHYLTRANSFERASE CICE"/>
    <property type="match status" value="1"/>
</dbReference>
<evidence type="ECO:0000256" key="1">
    <source>
        <dbReference type="ARBA" id="ARBA00022603"/>
    </source>
</evidence>
<dbReference type="InterPro" id="IPR012967">
    <property type="entry name" value="COMT_dimerisation"/>
</dbReference>
<accession>A0AAC9LBM2</accession>
<feature type="domain" description="O-methyltransferase dimerisation" evidence="6">
    <location>
        <begin position="19"/>
        <end position="86"/>
    </location>
</feature>
<dbReference type="InterPro" id="IPR036390">
    <property type="entry name" value="WH_DNA-bd_sf"/>
</dbReference>
<dbReference type="InterPro" id="IPR029063">
    <property type="entry name" value="SAM-dependent_MTases_sf"/>
</dbReference>
<protein>
    <submittedName>
        <fullName evidence="7">O-methyltransferase</fullName>
    </submittedName>
</protein>
<dbReference type="GO" id="GO:0032259">
    <property type="term" value="P:methylation"/>
    <property type="evidence" value="ECO:0007669"/>
    <property type="project" value="UniProtKB-KW"/>
</dbReference>
<dbReference type="EMBL" id="CP016076">
    <property type="protein sequence ID" value="APU13364.1"/>
    <property type="molecule type" value="Genomic_DNA"/>
</dbReference>
<evidence type="ECO:0000256" key="2">
    <source>
        <dbReference type="ARBA" id="ARBA00022679"/>
    </source>
</evidence>
<sequence>MIDFEHDRPKTLSDLADLLTPWAIRVAVTLRLPELVDQGVTTVSELAARVSADEVALARLLRLLVCRGVFVESAAGDLALTEVAREMMGGAARKWLDLDGAGGRMETAYSGLLESIRTGEAAYPKTFGCSVWRDFESSPALSESFGSYLAELAGEWGQELAERHDWSGVSKVVDVGGGDGTLISTLLRIHPTMRGVLVDLPATALAARQRLAAAGLVDRCTVVEGSFFERLPDGGDLYVLAQVLHDWPDAEAVAILRRCAEAAGRGGRLLVVERIRSDESPSRAADAAFAAMDLRMLLLFGSLERSADQFARLAAEAGLSLRSRGDVGELGLLEFVVDPVTAERDEARRLSVAAGRT</sequence>
<dbReference type="PIRSF" id="PIRSF005739">
    <property type="entry name" value="O-mtase"/>
    <property type="match status" value="1"/>
</dbReference>
<dbReference type="RefSeq" id="WP_083682975.1">
    <property type="nucleotide sequence ID" value="NZ_CP016076.1"/>
</dbReference>
<dbReference type="CDD" id="cd02440">
    <property type="entry name" value="AdoMet_MTases"/>
    <property type="match status" value="1"/>
</dbReference>
<evidence type="ECO:0000259" key="6">
    <source>
        <dbReference type="Pfam" id="PF08100"/>
    </source>
</evidence>
<dbReference type="GO" id="GO:0008171">
    <property type="term" value="F:O-methyltransferase activity"/>
    <property type="evidence" value="ECO:0007669"/>
    <property type="project" value="InterPro"/>
</dbReference>
<dbReference type="Gene3D" id="3.40.50.150">
    <property type="entry name" value="Vaccinia Virus protein VP39"/>
    <property type="match status" value="1"/>
</dbReference>
<name>A0AAC9LBM2_9PSEU</name>
<dbReference type="Pfam" id="PF08100">
    <property type="entry name" value="Dimerisation"/>
    <property type="match status" value="1"/>
</dbReference>
<dbReference type="InterPro" id="IPR001077">
    <property type="entry name" value="COMT_C"/>
</dbReference>
<dbReference type="Pfam" id="PF00891">
    <property type="entry name" value="Methyltransf_2"/>
    <property type="match status" value="1"/>
</dbReference>
<dbReference type="PROSITE" id="PS51683">
    <property type="entry name" value="SAM_OMT_II"/>
    <property type="match status" value="1"/>
</dbReference>
<feature type="active site" description="Proton acceptor" evidence="4">
    <location>
        <position position="245"/>
    </location>
</feature>
<dbReference type="Gene3D" id="1.10.287.1350">
    <property type="match status" value="1"/>
</dbReference>
<keyword evidence="8" id="KW-1185">Reference proteome</keyword>
<dbReference type="Proteomes" id="UP000185511">
    <property type="component" value="Chromosome"/>
</dbReference>
<gene>
    <name evidence="7" type="ORF">UA74_06455</name>
</gene>
<dbReference type="InterPro" id="IPR016461">
    <property type="entry name" value="COMT-like"/>
</dbReference>
<evidence type="ECO:0000256" key="3">
    <source>
        <dbReference type="ARBA" id="ARBA00022691"/>
    </source>
</evidence>
<dbReference type="PANTHER" id="PTHR43712">
    <property type="entry name" value="PUTATIVE (AFU_ORTHOLOGUE AFUA_4G14580)-RELATED"/>
    <property type="match status" value="1"/>
</dbReference>
<dbReference type="SUPFAM" id="SSF46785">
    <property type="entry name" value="Winged helix' DNA-binding domain"/>
    <property type="match status" value="1"/>
</dbReference>
<evidence type="ECO:0000256" key="4">
    <source>
        <dbReference type="PIRSR" id="PIRSR005739-1"/>
    </source>
</evidence>
<reference evidence="8" key="1">
    <citation type="submission" date="2016-06" db="EMBL/GenBank/DDBJ databases">
        <title>Complete genome sequence of Actinoalloteichus fjordicus DSM 46855 (=ADI127-17), type strain of the new species Actinoalloteichus fjordicus.</title>
        <authorList>
            <person name="Ruckert C."/>
            <person name="Nouioui I."/>
            <person name="Willmese J."/>
            <person name="van Wezel G."/>
            <person name="Klenk H.-P."/>
            <person name="Kalinowski J."/>
            <person name="Zotchev S.B."/>
        </authorList>
    </citation>
    <scope>NUCLEOTIDE SEQUENCE [LARGE SCALE GENOMIC DNA]</scope>
    <source>
        <strain evidence="8">ADI127-7</strain>
    </source>
</reference>
<dbReference type="InterPro" id="IPR036388">
    <property type="entry name" value="WH-like_DNA-bd_sf"/>
</dbReference>